<dbReference type="Proteomes" id="UP001595851">
    <property type="component" value="Unassembled WGS sequence"/>
</dbReference>
<dbReference type="PANTHER" id="PTHR42732:SF3">
    <property type="entry name" value="HYDROLASE"/>
    <property type="match status" value="1"/>
</dbReference>
<organism evidence="6 7">
    <name type="scientific">Nonomuraea purpurea</name>
    <dbReference type="NCBI Taxonomy" id="1849276"/>
    <lineage>
        <taxon>Bacteria</taxon>
        <taxon>Bacillati</taxon>
        <taxon>Actinomycetota</taxon>
        <taxon>Actinomycetes</taxon>
        <taxon>Streptosporangiales</taxon>
        <taxon>Streptosporangiaceae</taxon>
        <taxon>Nonomuraea</taxon>
    </lineage>
</organism>
<feature type="domain" description="Glycoside hydrolase family 2 immunoglobulin-like beta-sandwich" evidence="3">
    <location>
        <begin position="184"/>
        <end position="290"/>
    </location>
</feature>
<feature type="compositionally biased region" description="Basic and acidic residues" evidence="2">
    <location>
        <begin position="601"/>
        <end position="610"/>
    </location>
</feature>
<evidence type="ECO:0000259" key="3">
    <source>
        <dbReference type="Pfam" id="PF00703"/>
    </source>
</evidence>
<dbReference type="SUPFAM" id="SSF49785">
    <property type="entry name" value="Galactose-binding domain-like"/>
    <property type="match status" value="1"/>
</dbReference>
<dbReference type="InterPro" id="IPR051913">
    <property type="entry name" value="GH2_Domain-Containing"/>
</dbReference>
<dbReference type="InterPro" id="IPR006103">
    <property type="entry name" value="Glyco_hydro_2_cat"/>
</dbReference>
<evidence type="ECO:0000259" key="5">
    <source>
        <dbReference type="Pfam" id="PF02837"/>
    </source>
</evidence>
<dbReference type="GO" id="GO:0016787">
    <property type="term" value="F:hydrolase activity"/>
    <property type="evidence" value="ECO:0007669"/>
    <property type="project" value="UniProtKB-KW"/>
</dbReference>
<keyword evidence="7" id="KW-1185">Reference proteome</keyword>
<dbReference type="Pfam" id="PF02837">
    <property type="entry name" value="Glyco_hydro_2_N"/>
    <property type="match status" value="1"/>
</dbReference>
<evidence type="ECO:0000313" key="7">
    <source>
        <dbReference type="Proteomes" id="UP001595851"/>
    </source>
</evidence>
<sequence>MTHASDYPRPLLVRPHWQDLCGEWGYATDDQDRGLAEGRHRDAGAFTRAITVPYPPESELSGIHEPEPHPIVWYRRTLRLEREPGPDERLLLHFGAVDYRARVWFNGEYAGEHEGGHTPFTFDVTEAIVPGEEQVVVVRAQDECDDATQPRGKQDWRGEPHDIWYHRTTGIWQPVWAEVVPGLHVRGLHWTPDVPGASVTVEVELSRRPDPAVDVRVVLSLGEEILADQRCRTDRRDGRWTIAIPAARHQMEQGRLLWTPERPTLLAARVEVIGGDGSPIDAVTSYVGLRSAGIRDGRFLLNGQPRFLRLVLAQNYWPRSHLAAPDAAALRREVELAKELGFNGVRIHQKVEDPRFLAWCDRLGMLVWSEMPSAYEYAPRTVERLTREWLEVVARDRSHPCVVTWVPFNESWGVWHGADVPEQRHATAALYHLTKALDGTRPAISNDGWEHTESDIWGLHDYAPTGESIRERYAGPEALGRILGDRPPARRVALLGDPVRRGQPVVLSEIGGTSLRPAQDEPWHGYGTVGSTEELAERFRQIVDAVLDNPELAGLCWTQLTDTEQESNGLLTEDREPKVAAETIRRILTRPARSAPAEAIDAARRAARDR</sequence>
<dbReference type="SUPFAM" id="SSF49303">
    <property type="entry name" value="beta-Galactosidase/glucuronidase domain"/>
    <property type="match status" value="1"/>
</dbReference>
<dbReference type="Pfam" id="PF02836">
    <property type="entry name" value="Glyco_hydro_2_C"/>
    <property type="match status" value="1"/>
</dbReference>
<feature type="region of interest" description="Disordered" evidence="2">
    <location>
        <begin position="590"/>
        <end position="610"/>
    </location>
</feature>
<evidence type="ECO:0000256" key="2">
    <source>
        <dbReference type="SAM" id="MobiDB-lite"/>
    </source>
</evidence>
<comment type="similarity">
    <text evidence="1">Belongs to the glycosyl hydrolase 2 family.</text>
</comment>
<name>A0ABV8G8K0_9ACTN</name>
<proteinExistence type="inferred from homology"/>
<feature type="domain" description="Glycoside hydrolase family 2 catalytic" evidence="4">
    <location>
        <begin position="294"/>
        <end position="444"/>
    </location>
</feature>
<dbReference type="Pfam" id="PF00703">
    <property type="entry name" value="Glyco_hydro_2"/>
    <property type="match status" value="1"/>
</dbReference>
<accession>A0ABV8G8K0</accession>
<keyword evidence="6" id="KW-0378">Hydrolase</keyword>
<feature type="domain" description="Glycosyl hydrolases family 2 sugar binding" evidence="5">
    <location>
        <begin position="65"/>
        <end position="138"/>
    </location>
</feature>
<evidence type="ECO:0000259" key="4">
    <source>
        <dbReference type="Pfam" id="PF02836"/>
    </source>
</evidence>
<dbReference type="InterPro" id="IPR036156">
    <property type="entry name" value="Beta-gal/glucu_dom_sf"/>
</dbReference>
<dbReference type="InterPro" id="IPR017853">
    <property type="entry name" value="GH"/>
</dbReference>
<dbReference type="Gene3D" id="3.20.20.80">
    <property type="entry name" value="Glycosidases"/>
    <property type="match status" value="1"/>
</dbReference>
<dbReference type="Gene3D" id="2.60.120.260">
    <property type="entry name" value="Galactose-binding domain-like"/>
    <property type="match status" value="1"/>
</dbReference>
<evidence type="ECO:0000256" key="1">
    <source>
        <dbReference type="ARBA" id="ARBA00007401"/>
    </source>
</evidence>
<protein>
    <submittedName>
        <fullName evidence="6">Glycoside hydrolase family 2 protein</fullName>
    </submittedName>
</protein>
<gene>
    <name evidence="6" type="ORF">ACFOY2_17380</name>
</gene>
<dbReference type="RefSeq" id="WP_379529072.1">
    <property type="nucleotide sequence ID" value="NZ_JBHSBI010000008.1"/>
</dbReference>
<comment type="caution">
    <text evidence="6">The sequence shown here is derived from an EMBL/GenBank/DDBJ whole genome shotgun (WGS) entry which is preliminary data.</text>
</comment>
<dbReference type="EMBL" id="JBHSBI010000008">
    <property type="protein sequence ID" value="MFC4009007.1"/>
    <property type="molecule type" value="Genomic_DNA"/>
</dbReference>
<dbReference type="PANTHER" id="PTHR42732">
    <property type="entry name" value="BETA-GALACTOSIDASE"/>
    <property type="match status" value="1"/>
</dbReference>
<dbReference type="InterPro" id="IPR006102">
    <property type="entry name" value="Ig-like_GH2"/>
</dbReference>
<evidence type="ECO:0000313" key="6">
    <source>
        <dbReference type="EMBL" id="MFC4009007.1"/>
    </source>
</evidence>
<dbReference type="InterPro" id="IPR008979">
    <property type="entry name" value="Galactose-bd-like_sf"/>
</dbReference>
<dbReference type="SUPFAM" id="SSF51445">
    <property type="entry name" value="(Trans)glycosidases"/>
    <property type="match status" value="1"/>
</dbReference>
<reference evidence="7" key="1">
    <citation type="journal article" date="2019" name="Int. J. Syst. Evol. Microbiol.">
        <title>The Global Catalogue of Microorganisms (GCM) 10K type strain sequencing project: providing services to taxonomists for standard genome sequencing and annotation.</title>
        <authorList>
            <consortium name="The Broad Institute Genomics Platform"/>
            <consortium name="The Broad Institute Genome Sequencing Center for Infectious Disease"/>
            <person name="Wu L."/>
            <person name="Ma J."/>
        </authorList>
    </citation>
    <scope>NUCLEOTIDE SEQUENCE [LARGE SCALE GENOMIC DNA]</scope>
    <source>
        <strain evidence="7">TBRC 1276</strain>
    </source>
</reference>
<dbReference type="InterPro" id="IPR006104">
    <property type="entry name" value="Glyco_hydro_2_N"/>
</dbReference>